<comment type="caution">
    <text evidence="3">The sequence shown here is derived from an EMBL/GenBank/DDBJ whole genome shotgun (WGS) entry which is preliminary data.</text>
</comment>
<feature type="region of interest" description="Disordered" evidence="1">
    <location>
        <begin position="1267"/>
        <end position="1298"/>
    </location>
</feature>
<dbReference type="InterPro" id="IPR048366">
    <property type="entry name" value="TNP-like_GBD"/>
</dbReference>
<gene>
    <name evidence="3" type="ORF">GEV33_008548</name>
</gene>
<organism evidence="3 4">
    <name type="scientific">Tenebrio molitor</name>
    <name type="common">Yellow mealworm beetle</name>
    <dbReference type="NCBI Taxonomy" id="7067"/>
    <lineage>
        <taxon>Eukaryota</taxon>
        <taxon>Metazoa</taxon>
        <taxon>Ecdysozoa</taxon>
        <taxon>Arthropoda</taxon>
        <taxon>Hexapoda</taxon>
        <taxon>Insecta</taxon>
        <taxon>Pterygota</taxon>
        <taxon>Neoptera</taxon>
        <taxon>Endopterygota</taxon>
        <taxon>Coleoptera</taxon>
        <taxon>Polyphaga</taxon>
        <taxon>Cucujiformia</taxon>
        <taxon>Tenebrionidae</taxon>
        <taxon>Tenebrio</taxon>
    </lineage>
</organism>
<dbReference type="Pfam" id="PF21788">
    <property type="entry name" value="TNP-like_GBD"/>
    <property type="match status" value="1"/>
</dbReference>
<dbReference type="PROSITE" id="PS50878">
    <property type="entry name" value="RT_POL"/>
    <property type="match status" value="1"/>
</dbReference>
<reference evidence="3" key="2">
    <citation type="submission" date="2021-08" db="EMBL/GenBank/DDBJ databases">
        <authorList>
            <person name="Eriksson T."/>
        </authorList>
    </citation>
    <scope>NUCLEOTIDE SEQUENCE</scope>
    <source>
        <strain evidence="3">Stoneville</strain>
        <tissue evidence="3">Whole head</tissue>
    </source>
</reference>
<dbReference type="SUPFAM" id="SSF56672">
    <property type="entry name" value="DNA/RNA polymerases"/>
    <property type="match status" value="1"/>
</dbReference>
<feature type="domain" description="Reverse transcriptase" evidence="2">
    <location>
        <begin position="325"/>
        <end position="602"/>
    </location>
</feature>
<dbReference type="CDD" id="cd01650">
    <property type="entry name" value="RT_nLTR_like"/>
    <property type="match status" value="1"/>
</dbReference>
<proteinExistence type="predicted"/>
<dbReference type="GO" id="GO:0071897">
    <property type="term" value="P:DNA biosynthetic process"/>
    <property type="evidence" value="ECO:0007669"/>
    <property type="project" value="UniProtKB-ARBA"/>
</dbReference>
<dbReference type="Proteomes" id="UP000719412">
    <property type="component" value="Unassembled WGS sequence"/>
</dbReference>
<dbReference type="Pfam" id="PF21789">
    <property type="entry name" value="TNP-like_RNaseH_C"/>
    <property type="match status" value="1"/>
</dbReference>
<dbReference type="InterPro" id="IPR000477">
    <property type="entry name" value="RT_dom"/>
</dbReference>
<sequence>MAFNKPSIRGRRLARSMLALRGHHLRNSTAVLSMGQPLTNHRAYSCLQQNGGSGKKPGAHQHERKIHAILYEKALADKLPASEAELMEKVSRINGSGWRVNDNVTLSDHRPITFQIGAREQGEAPRTNSTGWWWQEDKKESLLSEVKRQLEALLDLNPKSLVEAIQRACNLTLRRKFSDGRRPVYWWTAEVAGSRRTCLCGRRKPTRAMKKKEAKEAAWARVVEEVEENPWGDGCKIATGKIRRDIPPSTTETWDAVRKLFPQGRPPVWTSPREEEAPAFTAEELQAAAKRLRPKKAPGPDGIPPEVVKNLVEEVPEVFLEVMNDCLGIRTFPRTWKVARLIPLSKGKPGTEKRKFRPICLLDTLGKLLEHLIRARLANNLEEKGGLSDAQFGFREGLSTVNAFEEVMKVARFANAGTWGRKDYCALVLIDVENAFNSAPWASAVEAMERRTLDAYLIGLIQSYLTERGLVVTNRERVEVVCGVPQGSVLGPVLWNIMYDGVLRVEVPVGVRLVAFADDLAIVGTARTEESLVDCVDRALSMVAEWMKRTGLRLATQKTEAVLLVGRRSPRKVKFTEMAFNQPSIRGRRLARSMLALRGHHLRNSTAVLSMGQPLTNHRAYSCLQQNAGSGKKPGTHQHERKVHSTLYEKALPEAELMEKISRIDGRCMPHVVRNVLGEGLYFVNGNGKNICFRDLVSLQEEKDLHLANKIRRRHVNFQGEKMKVKLAVQTFSSEWKDTGIKEKYLTYLLTLSQDHIEIYFCSIRSKGSFNNNPTATQFEAAYKRLLTHAEITTSAPANCLPQDDTQIVYASSTSATTTFENNEMDSITFNNDLFEVEADDEIIIDTSNYIPGVVFLQDYAFACKSFLIVRGRHPGQKEAIRNNILHSIEASEERFVCQWAMHMQERQRCIKSGDYHDEMNSKNFETWLRQQLIPNLPPHSSYHDVVDEKEPCSNTRKAHVKISINYVVLMVIHVCPDKQKKNRVKHPNINNPRKKPQFSVVIKHVDHDIDENDINQVLASLELPIQRLWSIKSHQSNKFTTLIRVITEDTATIDFLLNNGLTLFGKHHLCEPPEPIPLQCTQCYQLGHHATACTNKPACPKCPETHAPNNCETEAPRCLHCGDAHAAWSRKCPKIKDAPITKQTPIAPTYIINPPTEFADPEVLIDESAEFKINTKQTVVLVTKILYDLFPLQRPKIHELIELASRQILGTKTRISHTGQRIYVTVVAPRLSVAPRVVLRPLAFRPGDKDFHRNTRTYSKMSMTLRSKPELSIETPETTPTELPVEALTEGPPAREEPESSQMMQLMAAMMELLQKNAAPIAATQPQPPAPVYRTEELLRTFAREPQDDPEVFITEVESYFQQVGECNLTPRPRVAHRQLRGDAAKRNKYYRDEDTSVEELWVRLRRDYGTENQFTRLLTTFTGATFRQNEPLGEFVSRQTNLYRRLFPGSPESRIVKELIQQMPSSVRSTLAVGRYDSIAEFIETATNVISWAGADEKKKKASENWRRAAVTSLTQPDASS</sequence>
<dbReference type="Pfam" id="PF00078">
    <property type="entry name" value="RVT_1"/>
    <property type="match status" value="1"/>
</dbReference>
<name>A0A8J6HH06_TENMO</name>
<evidence type="ECO:0000259" key="2">
    <source>
        <dbReference type="PROSITE" id="PS50878"/>
    </source>
</evidence>
<dbReference type="InterPro" id="IPR048367">
    <property type="entry name" value="TNP-like_RNaseH_C"/>
</dbReference>
<evidence type="ECO:0000313" key="3">
    <source>
        <dbReference type="EMBL" id="KAH0814243.1"/>
    </source>
</evidence>
<dbReference type="EMBL" id="JABDTM020024497">
    <property type="protein sequence ID" value="KAH0814243.1"/>
    <property type="molecule type" value="Genomic_DNA"/>
</dbReference>
<reference evidence="3" key="1">
    <citation type="journal article" date="2020" name="J Insects Food Feed">
        <title>The yellow mealworm (Tenebrio molitor) genome: a resource for the emerging insects as food and feed industry.</title>
        <authorList>
            <person name="Eriksson T."/>
            <person name="Andere A."/>
            <person name="Kelstrup H."/>
            <person name="Emery V."/>
            <person name="Picard C."/>
        </authorList>
    </citation>
    <scope>NUCLEOTIDE SEQUENCE</scope>
    <source>
        <strain evidence="3">Stoneville</strain>
        <tissue evidence="3">Whole head</tissue>
    </source>
</reference>
<accession>A0A8J6HH06</accession>
<dbReference type="PANTHER" id="PTHR19446">
    <property type="entry name" value="REVERSE TRANSCRIPTASES"/>
    <property type="match status" value="1"/>
</dbReference>
<protein>
    <recommendedName>
        <fullName evidence="2">Reverse transcriptase domain-containing protein</fullName>
    </recommendedName>
</protein>
<feature type="compositionally biased region" description="Low complexity" evidence="1">
    <location>
        <begin position="1271"/>
        <end position="1291"/>
    </location>
</feature>
<evidence type="ECO:0000256" key="1">
    <source>
        <dbReference type="SAM" id="MobiDB-lite"/>
    </source>
</evidence>
<evidence type="ECO:0000313" key="4">
    <source>
        <dbReference type="Proteomes" id="UP000719412"/>
    </source>
</evidence>
<keyword evidence="4" id="KW-1185">Reference proteome</keyword>
<dbReference type="InterPro" id="IPR043502">
    <property type="entry name" value="DNA/RNA_pol_sf"/>
</dbReference>